<dbReference type="InterPro" id="IPR025345">
    <property type="entry name" value="DUF4249"/>
</dbReference>
<evidence type="ECO:0008006" key="4">
    <source>
        <dbReference type="Google" id="ProtNLM"/>
    </source>
</evidence>
<name>A0A1M5F3F0_9FLAO</name>
<reference evidence="3" key="1">
    <citation type="submission" date="2016-11" db="EMBL/GenBank/DDBJ databases">
        <authorList>
            <person name="Varghese N."/>
            <person name="Submissions S."/>
        </authorList>
    </citation>
    <scope>NUCLEOTIDE SEQUENCE [LARGE SCALE GENOMIC DNA]</scope>
    <source>
        <strain evidence="3">DSM 17539</strain>
    </source>
</reference>
<feature type="signal peptide" evidence="1">
    <location>
        <begin position="1"/>
        <end position="20"/>
    </location>
</feature>
<dbReference type="AlphaFoldDB" id="A0A1M5F3F0"/>
<dbReference type="PROSITE" id="PS51257">
    <property type="entry name" value="PROKAR_LIPOPROTEIN"/>
    <property type="match status" value="1"/>
</dbReference>
<dbReference type="Proteomes" id="UP000184406">
    <property type="component" value="Unassembled WGS sequence"/>
</dbReference>
<dbReference type="RefSeq" id="WP_072864336.1">
    <property type="nucleotide sequence ID" value="NZ_FQUX01000008.1"/>
</dbReference>
<evidence type="ECO:0000256" key="1">
    <source>
        <dbReference type="SAM" id="SignalP"/>
    </source>
</evidence>
<dbReference type="OrthoDB" id="1430047at2"/>
<organism evidence="2 3">
    <name type="scientific">Arenibacter palladensis</name>
    <dbReference type="NCBI Taxonomy" id="237373"/>
    <lineage>
        <taxon>Bacteria</taxon>
        <taxon>Pseudomonadati</taxon>
        <taxon>Bacteroidota</taxon>
        <taxon>Flavobacteriia</taxon>
        <taxon>Flavobacteriales</taxon>
        <taxon>Flavobacteriaceae</taxon>
        <taxon>Arenibacter</taxon>
    </lineage>
</organism>
<keyword evidence="1" id="KW-0732">Signal</keyword>
<proteinExistence type="predicted"/>
<evidence type="ECO:0000313" key="3">
    <source>
        <dbReference type="Proteomes" id="UP000184406"/>
    </source>
</evidence>
<gene>
    <name evidence="2" type="ORF">SAMN03080594_108131</name>
</gene>
<keyword evidence="3" id="KW-1185">Reference proteome</keyword>
<protein>
    <recommendedName>
        <fullName evidence="4">DUF4249 domain-containing protein</fullName>
    </recommendedName>
</protein>
<accession>A0A1M5F3F0</accession>
<feature type="chain" id="PRO_5012838585" description="DUF4249 domain-containing protein" evidence="1">
    <location>
        <begin position="21"/>
        <end position="281"/>
    </location>
</feature>
<dbReference type="InterPro" id="IPR014756">
    <property type="entry name" value="Ig_E-set"/>
</dbReference>
<evidence type="ECO:0000313" key="2">
    <source>
        <dbReference type="EMBL" id="SHF86140.1"/>
    </source>
</evidence>
<dbReference type="SUPFAM" id="SSF81296">
    <property type="entry name" value="E set domains"/>
    <property type="match status" value="1"/>
</dbReference>
<sequence length="281" mass="31681">MKTYITLAIISILITFSACTDVIDVDVQSAPARLTIEASLDWEKGTSGNEQTIKLSTSTPYFGSNGNSSVTGASVTVTNKANGETYVFEDQNNGQYTTTSFVPVLNGTYTLEVIYNNETYTATERLVPVVDITDLTQSRNKGFNDEDLEVNVIFSDPEEEENFYLFKFKERGDLLPYLEDADDEFVNGNEISWYFEKEEDESTDKKEAFVPGDIIDIEFYGISEHYYNFIRILIEQSGGTGLFSSTPVPLKGNCINESNPDNYAYGYFRLTEMVKKSYTFQ</sequence>
<dbReference type="Pfam" id="PF14054">
    <property type="entry name" value="DUF4249"/>
    <property type="match status" value="1"/>
</dbReference>
<dbReference type="EMBL" id="FQUX01000008">
    <property type="protein sequence ID" value="SHF86140.1"/>
    <property type="molecule type" value="Genomic_DNA"/>
</dbReference>